<evidence type="ECO:0000313" key="5">
    <source>
        <dbReference type="Proteomes" id="UP000000593"/>
    </source>
</evidence>
<dbReference type="PANTHER" id="PTHR43415:SF3">
    <property type="entry name" value="GNAT-FAMILY ACETYLTRANSFERASE"/>
    <property type="match status" value="1"/>
</dbReference>
<dbReference type="eggNOG" id="COG3980">
    <property type="taxonomic scope" value="Bacteria"/>
</dbReference>
<dbReference type="NCBIfam" id="TIGR03590">
    <property type="entry name" value="PseG"/>
    <property type="match status" value="1"/>
</dbReference>
<dbReference type="PANTHER" id="PTHR43415">
    <property type="entry name" value="SPERMIDINE N(1)-ACETYLTRANSFERASE"/>
    <property type="match status" value="1"/>
</dbReference>
<feature type="binding site" evidence="2">
    <location>
        <position position="277"/>
    </location>
    <ligand>
        <name>substrate</name>
    </ligand>
</feature>
<dbReference type="Gene3D" id="3.40.50.11190">
    <property type="match status" value="1"/>
</dbReference>
<evidence type="ECO:0000259" key="3">
    <source>
        <dbReference type="PROSITE" id="PS51186"/>
    </source>
</evidence>
<organism evidence="4 5">
    <name type="scientific">Photobacterium profundum (strain SS9)</name>
    <dbReference type="NCBI Taxonomy" id="298386"/>
    <lineage>
        <taxon>Bacteria</taxon>
        <taxon>Pseudomonadati</taxon>
        <taxon>Pseudomonadota</taxon>
        <taxon>Gammaproteobacteria</taxon>
        <taxon>Vibrionales</taxon>
        <taxon>Vibrionaceae</taxon>
        <taxon>Photobacterium</taxon>
    </lineage>
</organism>
<dbReference type="KEGG" id="ppr:PBPRA2708"/>
<evidence type="ECO:0000256" key="1">
    <source>
        <dbReference type="PIRSR" id="PIRSR620023-1"/>
    </source>
</evidence>
<dbReference type="SUPFAM" id="SSF53756">
    <property type="entry name" value="UDP-Glycosyltransferase/glycogen phosphorylase"/>
    <property type="match status" value="1"/>
</dbReference>
<dbReference type="Pfam" id="PF13302">
    <property type="entry name" value="Acetyltransf_3"/>
    <property type="match status" value="1"/>
</dbReference>
<dbReference type="eggNOG" id="COG1670">
    <property type="taxonomic scope" value="Bacteria"/>
</dbReference>
<dbReference type="HOGENOM" id="CLU_023406_0_1_6"/>
<dbReference type="CDD" id="cd04301">
    <property type="entry name" value="NAT_SF"/>
    <property type="match status" value="1"/>
</dbReference>
<feature type="active site" description="Proton acceptor" evidence="1">
    <location>
        <position position="17"/>
    </location>
</feature>
<feature type="domain" description="N-acetyltransferase" evidence="3">
    <location>
        <begin position="369"/>
        <end position="520"/>
    </location>
</feature>
<dbReference type="STRING" id="298386.PBPRA2708"/>
<sequence length="520" mass="58806">MKIAIRVDASRHIGSGHVMRCLVLAKELRKEGHIVLFASRAQAGDMIDFVRSQGFSVRELIQPEQWQEPKHTADYQAWLQVSEEVDALSFIELVEAVDIVIVDHYGLNKTWESQVRVHYGCQIMAIDDLVRDHDCDLLLDQTYGRDSASYQHLVTPSAKVLLGCEYALLNPFFSQLREAAIERIQQPARLHRVMVSMGGVDNPNATLSVLNALSERRNQIELVTVVINPKAPHYDEVLDFVVEHSCWIKQYDFVENMAKMMLDHTVAVGAPGTTSWERACMGLPNVIIPLADNQQTISQNLIDVGASIAVELDKIGTCLPLVLDTLCDQYSDYRIRNLLLCDGLGLRRVVREIQSLMTASDDVGRSGELSVRFATKGDIQLVFDWQQMPETRLYALNPLVPTWEDHQSWMIKQLAEPSHYFYILENKLQNGEIHAVGVVRLNRECHGHYLVSIFIDPACHGQGFGLKALEYLDTIHSDVTLNATVLKANTASQRLFSRAGYIQLSEEQFQRLPFNTHQES</sequence>
<dbReference type="GO" id="GO:0016747">
    <property type="term" value="F:acyltransferase activity, transferring groups other than amino-acyl groups"/>
    <property type="evidence" value="ECO:0007669"/>
    <property type="project" value="InterPro"/>
</dbReference>
<dbReference type="InterPro" id="IPR020023">
    <property type="entry name" value="PseG"/>
</dbReference>
<dbReference type="PROSITE" id="PS51186">
    <property type="entry name" value="GNAT"/>
    <property type="match status" value="1"/>
</dbReference>
<accession>Q6LNP0</accession>
<dbReference type="InterPro" id="IPR016181">
    <property type="entry name" value="Acyl_CoA_acyltransferase"/>
</dbReference>
<dbReference type="AlphaFoldDB" id="Q6LNP0"/>
<dbReference type="Gene3D" id="3.40.630.30">
    <property type="match status" value="1"/>
</dbReference>
<protein>
    <submittedName>
        <fullName evidence="4">Hypothetical FlmD</fullName>
    </submittedName>
</protein>
<evidence type="ECO:0000313" key="4">
    <source>
        <dbReference type="EMBL" id="CAG21086.1"/>
    </source>
</evidence>
<dbReference type="EMBL" id="CR378672">
    <property type="protein sequence ID" value="CAG21086.1"/>
    <property type="molecule type" value="Genomic_DNA"/>
</dbReference>
<keyword evidence="5" id="KW-1185">Reference proteome</keyword>
<dbReference type="SUPFAM" id="SSF55729">
    <property type="entry name" value="Acyl-CoA N-acyltransferases (Nat)"/>
    <property type="match status" value="1"/>
</dbReference>
<reference evidence="5" key="1">
    <citation type="journal article" date="2005" name="Science">
        <title>Life at depth: Photobacterium profundum genome sequence and expression analysis.</title>
        <authorList>
            <person name="Vezzi A."/>
            <person name="Campanaro S."/>
            <person name="D'Angelo M."/>
            <person name="Simonato F."/>
            <person name="Vitulo N."/>
            <person name="Lauro F.M."/>
            <person name="Cestaro A."/>
            <person name="Malacrida G."/>
            <person name="Simionati B."/>
            <person name="Cannata N."/>
            <person name="Romualdi C."/>
            <person name="Bartlett D.H."/>
            <person name="Valle G."/>
        </authorList>
    </citation>
    <scope>NUCLEOTIDE SEQUENCE [LARGE SCALE GENOMIC DNA]</scope>
    <source>
        <strain evidence="5">ATCC BAA-1253 / SS9</strain>
    </source>
</reference>
<name>Q6LNP0_PHOPR</name>
<dbReference type="InterPro" id="IPR000182">
    <property type="entry name" value="GNAT_dom"/>
</dbReference>
<proteinExistence type="predicted"/>
<dbReference type="RefSeq" id="WP_011219363.1">
    <property type="nucleotide sequence ID" value="NC_006370.1"/>
</dbReference>
<gene>
    <name evidence="4" type="primary">FLMD</name>
    <name evidence="4" type="ordered locus">PBPRA2708</name>
</gene>
<dbReference type="Proteomes" id="UP000000593">
    <property type="component" value="Chromosome 1"/>
</dbReference>
<evidence type="ECO:0000256" key="2">
    <source>
        <dbReference type="PIRSR" id="PIRSR620023-2"/>
    </source>
</evidence>
<dbReference type="Gene3D" id="3.40.50.2000">
    <property type="entry name" value="Glycogen Phosphorylase B"/>
    <property type="match status" value="1"/>
</dbReference>